<accession>A0A136J781</accession>
<evidence type="ECO:0000313" key="2">
    <source>
        <dbReference type="Proteomes" id="UP000070501"/>
    </source>
</evidence>
<dbReference type="InParanoid" id="A0A136J781"/>
<dbReference type="Proteomes" id="UP000070501">
    <property type="component" value="Unassembled WGS sequence"/>
</dbReference>
<keyword evidence="2" id="KW-1185">Reference proteome</keyword>
<gene>
    <name evidence="1" type="ORF">Micbo1qcDRAFT_52863</name>
</gene>
<organism evidence="1 2">
    <name type="scientific">Microdochium bolleyi</name>
    <dbReference type="NCBI Taxonomy" id="196109"/>
    <lineage>
        <taxon>Eukaryota</taxon>
        <taxon>Fungi</taxon>
        <taxon>Dikarya</taxon>
        <taxon>Ascomycota</taxon>
        <taxon>Pezizomycotina</taxon>
        <taxon>Sordariomycetes</taxon>
        <taxon>Xylariomycetidae</taxon>
        <taxon>Xylariales</taxon>
        <taxon>Microdochiaceae</taxon>
        <taxon>Microdochium</taxon>
    </lineage>
</organism>
<dbReference type="EMBL" id="KQ964248">
    <property type="protein sequence ID" value="KXJ93038.1"/>
    <property type="molecule type" value="Genomic_DNA"/>
</dbReference>
<reference evidence="2" key="1">
    <citation type="submission" date="2016-02" db="EMBL/GenBank/DDBJ databases">
        <title>Draft genome sequence of Microdochium bolleyi, a fungal endophyte of beachgrass.</title>
        <authorList>
            <consortium name="DOE Joint Genome Institute"/>
            <person name="David A.S."/>
            <person name="May G."/>
            <person name="Haridas S."/>
            <person name="Lim J."/>
            <person name="Wang M."/>
            <person name="Labutti K."/>
            <person name="Lipzen A."/>
            <person name="Barry K."/>
            <person name="Grigoriev I.V."/>
        </authorList>
    </citation>
    <scope>NUCLEOTIDE SEQUENCE [LARGE SCALE GENOMIC DNA]</scope>
    <source>
        <strain evidence="2">J235TASD1</strain>
    </source>
</reference>
<sequence>MASSGSSNDTTLKDRPLGISAFKALLQTNSPSGSCESGFVPRLHAAKHTATGKAGGCMRVSWIPNPHNRRVVGQAGTRVLQDIANVRENETTIGALSRPVTMDCSYHGPPRDSSPTTQMQLQLQPSLAISPNAPAPNFLPPRGRFSLFSPSTRGLPIRPSRISCSPNARPLPISRDLWS</sequence>
<dbReference type="AlphaFoldDB" id="A0A136J781"/>
<name>A0A136J781_9PEZI</name>
<proteinExistence type="predicted"/>
<protein>
    <submittedName>
        <fullName evidence="1">Uncharacterized protein</fullName>
    </submittedName>
</protein>
<evidence type="ECO:0000313" key="1">
    <source>
        <dbReference type="EMBL" id="KXJ93038.1"/>
    </source>
</evidence>